<evidence type="ECO:0000313" key="2">
    <source>
        <dbReference type="EMBL" id="KAF0030508.1"/>
    </source>
</evidence>
<accession>A0A6A4SE29</accession>
<name>A0A6A4SE29_SCOMX</name>
<feature type="compositionally biased region" description="Basic and acidic residues" evidence="1">
    <location>
        <begin position="29"/>
        <end position="45"/>
    </location>
</feature>
<proteinExistence type="predicted"/>
<dbReference type="AlphaFoldDB" id="A0A6A4SE29"/>
<sequence>MWSERNTVGETTKYDGQMQRERKQKGRRDKSSPPPRDEAPCDGRRGPATLTMMLGINQLSATLRLKLIPLSCLHAPVKPDNGSLDPSPEAISLFSQSPVVPAYLHVDE</sequence>
<evidence type="ECO:0000313" key="3">
    <source>
        <dbReference type="Proteomes" id="UP000438429"/>
    </source>
</evidence>
<protein>
    <submittedName>
        <fullName evidence="2">Uncharacterized protein</fullName>
    </submittedName>
</protein>
<feature type="compositionally biased region" description="Polar residues" evidence="1">
    <location>
        <begin position="1"/>
        <end position="10"/>
    </location>
</feature>
<reference evidence="2 3" key="1">
    <citation type="submission" date="2019-06" db="EMBL/GenBank/DDBJ databases">
        <title>Draft genomes of female and male turbot (Scophthalmus maximus).</title>
        <authorList>
            <person name="Xu H."/>
            <person name="Xu X.-W."/>
            <person name="Shao C."/>
            <person name="Chen S."/>
        </authorList>
    </citation>
    <scope>NUCLEOTIDE SEQUENCE [LARGE SCALE GENOMIC DNA]</scope>
    <source>
        <strain evidence="2">Ysfricsl-2016a</strain>
        <tissue evidence="2">Blood</tissue>
    </source>
</reference>
<comment type="caution">
    <text evidence="2">The sequence shown here is derived from an EMBL/GenBank/DDBJ whole genome shotgun (WGS) entry which is preliminary data.</text>
</comment>
<evidence type="ECO:0000256" key="1">
    <source>
        <dbReference type="SAM" id="MobiDB-lite"/>
    </source>
</evidence>
<dbReference type="EMBL" id="VEVO01000015">
    <property type="protein sequence ID" value="KAF0030508.1"/>
    <property type="molecule type" value="Genomic_DNA"/>
</dbReference>
<gene>
    <name evidence="2" type="ORF">F2P81_017239</name>
</gene>
<organism evidence="2 3">
    <name type="scientific">Scophthalmus maximus</name>
    <name type="common">Turbot</name>
    <name type="synonym">Psetta maxima</name>
    <dbReference type="NCBI Taxonomy" id="52904"/>
    <lineage>
        <taxon>Eukaryota</taxon>
        <taxon>Metazoa</taxon>
        <taxon>Chordata</taxon>
        <taxon>Craniata</taxon>
        <taxon>Vertebrata</taxon>
        <taxon>Euteleostomi</taxon>
        <taxon>Actinopterygii</taxon>
        <taxon>Neopterygii</taxon>
        <taxon>Teleostei</taxon>
        <taxon>Neoteleostei</taxon>
        <taxon>Acanthomorphata</taxon>
        <taxon>Carangaria</taxon>
        <taxon>Pleuronectiformes</taxon>
        <taxon>Pleuronectoidei</taxon>
        <taxon>Scophthalmidae</taxon>
        <taxon>Scophthalmus</taxon>
    </lineage>
</organism>
<dbReference type="Proteomes" id="UP000438429">
    <property type="component" value="Unassembled WGS sequence"/>
</dbReference>
<feature type="region of interest" description="Disordered" evidence="1">
    <location>
        <begin position="1"/>
        <end position="46"/>
    </location>
</feature>